<evidence type="ECO:0000259" key="5">
    <source>
        <dbReference type="PROSITE" id="PS50977"/>
    </source>
</evidence>
<dbReference type="SUPFAM" id="SSF46689">
    <property type="entry name" value="Homeodomain-like"/>
    <property type="match status" value="1"/>
</dbReference>
<dbReference type="Pfam" id="PF00440">
    <property type="entry name" value="TetR_N"/>
    <property type="match status" value="1"/>
</dbReference>
<dbReference type="PROSITE" id="PS01081">
    <property type="entry name" value="HTH_TETR_1"/>
    <property type="match status" value="1"/>
</dbReference>
<dbReference type="EMBL" id="BAABEP010000078">
    <property type="protein sequence ID" value="GAA3758678.1"/>
    <property type="molecule type" value="Genomic_DNA"/>
</dbReference>
<dbReference type="InterPro" id="IPR001647">
    <property type="entry name" value="HTH_TetR"/>
</dbReference>
<keyword evidence="7" id="KW-1185">Reference proteome</keyword>
<evidence type="ECO:0000256" key="1">
    <source>
        <dbReference type="ARBA" id="ARBA00023015"/>
    </source>
</evidence>
<protein>
    <submittedName>
        <fullName evidence="6">TetR family transcriptional regulator</fullName>
    </submittedName>
</protein>
<dbReference type="InterPro" id="IPR041347">
    <property type="entry name" value="MftR_C"/>
</dbReference>
<dbReference type="InterPro" id="IPR050109">
    <property type="entry name" value="HTH-type_TetR-like_transc_reg"/>
</dbReference>
<keyword evidence="1" id="KW-0805">Transcription regulation</keyword>
<accession>A0ABP7G9M5</accession>
<sequence length="204" mass="22468">MPSGPTHRSPGRPRAASRREVERVVMELLQRDGYDAVSVQAMCEAAGIGRTTFFRYFQSKSGVIWYAFNDTIDSLRSHLAELPEETDLLAGVQRAVYASTREAVRSSDVWLERFRLLDTVPALQAGAYEHWESWKRVVAVHLAERTGASPENPAPLIVASACQGAFVAALRTWLSSGDADAFLDRLTRNLAVAQAPTAALRPAR</sequence>
<keyword evidence="2 4" id="KW-0238">DNA-binding</keyword>
<dbReference type="InterPro" id="IPR023772">
    <property type="entry name" value="DNA-bd_HTH_TetR-type_CS"/>
</dbReference>
<dbReference type="Gene3D" id="1.10.10.60">
    <property type="entry name" value="Homeodomain-like"/>
    <property type="match status" value="1"/>
</dbReference>
<dbReference type="Pfam" id="PF17754">
    <property type="entry name" value="TetR_C_14"/>
    <property type="match status" value="1"/>
</dbReference>
<feature type="domain" description="HTH tetR-type" evidence="5">
    <location>
        <begin position="15"/>
        <end position="75"/>
    </location>
</feature>
<evidence type="ECO:0000313" key="7">
    <source>
        <dbReference type="Proteomes" id="UP001499884"/>
    </source>
</evidence>
<dbReference type="Gene3D" id="1.10.357.10">
    <property type="entry name" value="Tetracycline Repressor, domain 2"/>
    <property type="match status" value="1"/>
</dbReference>
<dbReference type="PANTHER" id="PTHR30055:SF238">
    <property type="entry name" value="MYCOFACTOCIN BIOSYNTHESIS TRANSCRIPTIONAL REGULATOR MFTR-RELATED"/>
    <property type="match status" value="1"/>
</dbReference>
<reference evidence="7" key="1">
    <citation type="journal article" date="2019" name="Int. J. Syst. Evol. Microbiol.">
        <title>The Global Catalogue of Microorganisms (GCM) 10K type strain sequencing project: providing services to taxonomists for standard genome sequencing and annotation.</title>
        <authorList>
            <consortium name="The Broad Institute Genomics Platform"/>
            <consortium name="The Broad Institute Genome Sequencing Center for Infectious Disease"/>
            <person name="Wu L."/>
            <person name="Ma J."/>
        </authorList>
    </citation>
    <scope>NUCLEOTIDE SEQUENCE [LARGE SCALE GENOMIC DNA]</scope>
    <source>
        <strain evidence="7">JCM 30846</strain>
    </source>
</reference>
<gene>
    <name evidence="6" type="ORF">GCM10023082_61600</name>
</gene>
<dbReference type="Proteomes" id="UP001499884">
    <property type="component" value="Unassembled WGS sequence"/>
</dbReference>
<feature type="DNA-binding region" description="H-T-H motif" evidence="4">
    <location>
        <begin position="38"/>
        <end position="57"/>
    </location>
</feature>
<name>A0ABP7G9M5_9ACTN</name>
<dbReference type="PANTHER" id="PTHR30055">
    <property type="entry name" value="HTH-TYPE TRANSCRIPTIONAL REGULATOR RUTR"/>
    <property type="match status" value="1"/>
</dbReference>
<evidence type="ECO:0000313" key="6">
    <source>
        <dbReference type="EMBL" id="GAA3758678.1"/>
    </source>
</evidence>
<dbReference type="PROSITE" id="PS50977">
    <property type="entry name" value="HTH_TETR_2"/>
    <property type="match status" value="1"/>
</dbReference>
<organism evidence="6 7">
    <name type="scientific">Streptomyces tremellae</name>
    <dbReference type="NCBI Taxonomy" id="1124239"/>
    <lineage>
        <taxon>Bacteria</taxon>
        <taxon>Bacillati</taxon>
        <taxon>Actinomycetota</taxon>
        <taxon>Actinomycetes</taxon>
        <taxon>Kitasatosporales</taxon>
        <taxon>Streptomycetaceae</taxon>
        <taxon>Streptomyces</taxon>
    </lineage>
</organism>
<evidence type="ECO:0000256" key="2">
    <source>
        <dbReference type="ARBA" id="ARBA00023125"/>
    </source>
</evidence>
<keyword evidence="3" id="KW-0804">Transcription</keyword>
<evidence type="ECO:0000256" key="4">
    <source>
        <dbReference type="PROSITE-ProRule" id="PRU00335"/>
    </source>
</evidence>
<dbReference type="InterPro" id="IPR009057">
    <property type="entry name" value="Homeodomain-like_sf"/>
</dbReference>
<dbReference type="RefSeq" id="WP_345654870.1">
    <property type="nucleotide sequence ID" value="NZ_BAABEP010000078.1"/>
</dbReference>
<proteinExistence type="predicted"/>
<comment type="caution">
    <text evidence="6">The sequence shown here is derived from an EMBL/GenBank/DDBJ whole genome shotgun (WGS) entry which is preliminary data.</text>
</comment>
<evidence type="ECO:0000256" key="3">
    <source>
        <dbReference type="ARBA" id="ARBA00023163"/>
    </source>
</evidence>